<evidence type="ECO:0000256" key="1">
    <source>
        <dbReference type="ARBA" id="ARBA00004651"/>
    </source>
</evidence>
<keyword evidence="2" id="KW-1003">Cell membrane</keyword>
<evidence type="ECO:0000256" key="5">
    <source>
        <dbReference type="ARBA" id="ARBA00023136"/>
    </source>
</evidence>
<feature type="transmembrane region" description="Helical" evidence="6">
    <location>
        <begin position="67"/>
        <end position="88"/>
    </location>
</feature>
<dbReference type="eggNOG" id="ENOG5031F3I">
    <property type="taxonomic scope" value="Bacteria"/>
</dbReference>
<name>W5TJF3_9NOCA</name>
<accession>W5TJF3</accession>
<dbReference type="STRING" id="1415166.NONO_c46810"/>
<dbReference type="Proteomes" id="UP000019150">
    <property type="component" value="Chromosome"/>
</dbReference>
<dbReference type="EMBL" id="CP006850">
    <property type="protein sequence ID" value="AHH19465.1"/>
    <property type="molecule type" value="Genomic_DNA"/>
</dbReference>
<keyword evidence="4 6" id="KW-1133">Transmembrane helix</keyword>
<organism evidence="7 8">
    <name type="scientific">Nocardia nova SH22a</name>
    <dbReference type="NCBI Taxonomy" id="1415166"/>
    <lineage>
        <taxon>Bacteria</taxon>
        <taxon>Bacillati</taxon>
        <taxon>Actinomycetota</taxon>
        <taxon>Actinomycetes</taxon>
        <taxon>Mycobacteriales</taxon>
        <taxon>Nocardiaceae</taxon>
        <taxon>Nocardia</taxon>
    </lineage>
</organism>
<evidence type="ECO:0000256" key="3">
    <source>
        <dbReference type="ARBA" id="ARBA00022692"/>
    </source>
</evidence>
<evidence type="ECO:0000313" key="8">
    <source>
        <dbReference type="Proteomes" id="UP000019150"/>
    </source>
</evidence>
<sequence length="89" mass="9797">MRSTTISATARITIAWAVLVAITLVSWLLGNSGAHREAAALTVLVLAVVKARVVLRQFMEVRGAPRWLRYGTDLWLLGFTVVIGGTYLW</sequence>
<comment type="subcellular location">
    <subcellularLocation>
        <location evidence="1">Cell membrane</location>
        <topology evidence="1">Multi-pass membrane protein</topology>
    </subcellularLocation>
</comment>
<dbReference type="GO" id="GO:0005886">
    <property type="term" value="C:plasma membrane"/>
    <property type="evidence" value="ECO:0007669"/>
    <property type="project" value="UniProtKB-SubCell"/>
</dbReference>
<feature type="transmembrane region" description="Helical" evidence="6">
    <location>
        <begin position="12"/>
        <end position="32"/>
    </location>
</feature>
<evidence type="ECO:0000256" key="2">
    <source>
        <dbReference type="ARBA" id="ARBA00022475"/>
    </source>
</evidence>
<reference evidence="7 8" key="1">
    <citation type="journal article" date="2014" name="Appl. Environ. Microbiol.">
        <title>Insights into the Microbial Degradation of Rubber and Gutta-Percha by Analysis of the Complete Genome of Nocardia nova SH22a.</title>
        <authorList>
            <person name="Luo Q."/>
            <person name="Hiessl S."/>
            <person name="Poehlein A."/>
            <person name="Daniel R."/>
            <person name="Steinbuchel A."/>
        </authorList>
    </citation>
    <scope>NUCLEOTIDE SEQUENCE [LARGE SCALE GENOMIC DNA]</scope>
    <source>
        <strain evidence="7">SH22a</strain>
    </source>
</reference>
<gene>
    <name evidence="7" type="ORF">NONO_c46810</name>
</gene>
<dbReference type="HOGENOM" id="CLU_175439_0_0_11"/>
<dbReference type="RefSeq" id="WP_038550764.1">
    <property type="nucleotide sequence ID" value="NZ_CP006850.1"/>
</dbReference>
<feature type="transmembrane region" description="Helical" evidence="6">
    <location>
        <begin position="38"/>
        <end position="55"/>
    </location>
</feature>
<keyword evidence="5 6" id="KW-0472">Membrane</keyword>
<keyword evidence="8" id="KW-1185">Reference proteome</keyword>
<protein>
    <submittedName>
        <fullName evidence="7">Putative cytochrome C oxidase subunit IV</fullName>
    </submittedName>
</protein>
<keyword evidence="3 6" id="KW-0812">Transmembrane</keyword>
<dbReference type="InterPro" id="IPR005171">
    <property type="entry name" value="Cyt_c_oxidase_su4_prok"/>
</dbReference>
<evidence type="ECO:0000313" key="7">
    <source>
        <dbReference type="EMBL" id="AHH19465.1"/>
    </source>
</evidence>
<evidence type="ECO:0000256" key="6">
    <source>
        <dbReference type="SAM" id="Phobius"/>
    </source>
</evidence>
<dbReference type="KEGG" id="nno:NONO_c46810"/>
<dbReference type="OrthoDB" id="8595054at2"/>
<evidence type="ECO:0000256" key="4">
    <source>
        <dbReference type="ARBA" id="ARBA00022989"/>
    </source>
</evidence>
<dbReference type="AlphaFoldDB" id="W5TJF3"/>
<dbReference type="PATRIC" id="fig|1415166.3.peg.4814"/>
<dbReference type="Pfam" id="PF03626">
    <property type="entry name" value="COX4_pro"/>
    <property type="match status" value="1"/>
</dbReference>
<proteinExistence type="predicted"/>